<evidence type="ECO:0000313" key="2">
    <source>
        <dbReference type="EMBL" id="KAJ4977468.1"/>
    </source>
</evidence>
<reference evidence="2" key="1">
    <citation type="journal article" date="2023" name="Plant J.">
        <title>The genome of the king protea, Protea cynaroides.</title>
        <authorList>
            <person name="Chang J."/>
            <person name="Duong T.A."/>
            <person name="Schoeman C."/>
            <person name="Ma X."/>
            <person name="Roodt D."/>
            <person name="Barker N."/>
            <person name="Li Z."/>
            <person name="Van de Peer Y."/>
            <person name="Mizrachi E."/>
        </authorList>
    </citation>
    <scope>NUCLEOTIDE SEQUENCE</scope>
    <source>
        <tissue evidence="2">Young leaves</tissue>
    </source>
</reference>
<dbReference type="EMBL" id="JAMYWD010000003">
    <property type="protein sequence ID" value="KAJ4977468.1"/>
    <property type="molecule type" value="Genomic_DNA"/>
</dbReference>
<comment type="caution">
    <text evidence="2">The sequence shown here is derived from an EMBL/GenBank/DDBJ whole genome shotgun (WGS) entry which is preliminary data.</text>
</comment>
<dbReference type="Proteomes" id="UP001141806">
    <property type="component" value="Unassembled WGS sequence"/>
</dbReference>
<feature type="transmembrane region" description="Helical" evidence="1">
    <location>
        <begin position="100"/>
        <end position="120"/>
    </location>
</feature>
<proteinExistence type="predicted"/>
<keyword evidence="3" id="KW-1185">Reference proteome</keyword>
<evidence type="ECO:0000256" key="1">
    <source>
        <dbReference type="SAM" id="Phobius"/>
    </source>
</evidence>
<name>A0A9Q0KV66_9MAGN</name>
<organism evidence="2 3">
    <name type="scientific">Protea cynaroides</name>
    <dbReference type="NCBI Taxonomy" id="273540"/>
    <lineage>
        <taxon>Eukaryota</taxon>
        <taxon>Viridiplantae</taxon>
        <taxon>Streptophyta</taxon>
        <taxon>Embryophyta</taxon>
        <taxon>Tracheophyta</taxon>
        <taxon>Spermatophyta</taxon>
        <taxon>Magnoliopsida</taxon>
        <taxon>Proteales</taxon>
        <taxon>Proteaceae</taxon>
        <taxon>Protea</taxon>
    </lineage>
</organism>
<gene>
    <name evidence="2" type="ORF">NE237_002574</name>
</gene>
<protein>
    <submittedName>
        <fullName evidence="2">Uncharacterized protein</fullName>
    </submittedName>
</protein>
<sequence>MQREAIARHEQHACRNAQEKGRTEFELLSTSLPPKLQIPSSSLRIANKVNDKFKQMRIPNLVLESLDLEFASSDLVLAFSDLAIVSSDLVLAFLDLAIAFFDLVVASPVLIYCWFLHFVLF</sequence>
<keyword evidence="1" id="KW-0812">Transmembrane</keyword>
<keyword evidence="1" id="KW-1133">Transmembrane helix</keyword>
<keyword evidence="1" id="KW-0472">Membrane</keyword>
<evidence type="ECO:0000313" key="3">
    <source>
        <dbReference type="Proteomes" id="UP001141806"/>
    </source>
</evidence>
<accession>A0A9Q0KV66</accession>
<dbReference type="AlphaFoldDB" id="A0A9Q0KV66"/>